<sequence length="240" mass="26267">MGLVLQIKWKGHKLTLSSLRRNAIVRNFTREAQPQPDDVVFWDEEFHTLCTLFAYKDNGLNQRSKTKVPVVGIASLNLAEFAFVVDQKDFDLNIPITVSSGAAESSPLLTFGCCLHISISLVELRAAQESTKIVHKSIVHVPSSPVVQSGETTLVEKDELSTCNRRHHRSEASSARSLPIPKQIHQMARNAEPCISTTGAPTIISTLLYPLLPSSLSVVSLSLLSLRLGRRFLGVACNGG</sequence>
<evidence type="ECO:0008006" key="3">
    <source>
        <dbReference type="Google" id="ProtNLM"/>
    </source>
</evidence>
<dbReference type="PANTHER" id="PTHR31182">
    <property type="entry name" value="C2 NT-TYPE DOMAIN-CONTAINING PROTEIN"/>
    <property type="match status" value="1"/>
</dbReference>
<dbReference type="PANTHER" id="PTHR31182:SF15">
    <property type="entry name" value="F26K24.5 PROTEIN"/>
    <property type="match status" value="1"/>
</dbReference>
<gene>
    <name evidence="1" type="ORF">LR48_Vigan45s000900</name>
</gene>
<reference evidence="2" key="1">
    <citation type="journal article" date="2015" name="Proc. Natl. Acad. Sci. U.S.A.">
        <title>Genome sequencing of adzuki bean (Vigna angularis) provides insight into high starch and low fat accumulation and domestication.</title>
        <authorList>
            <person name="Yang K."/>
            <person name="Tian Z."/>
            <person name="Chen C."/>
            <person name="Luo L."/>
            <person name="Zhao B."/>
            <person name="Wang Z."/>
            <person name="Yu L."/>
            <person name="Li Y."/>
            <person name="Sun Y."/>
            <person name="Li W."/>
            <person name="Chen Y."/>
            <person name="Li Y."/>
            <person name="Zhang Y."/>
            <person name="Ai D."/>
            <person name="Zhao J."/>
            <person name="Shang C."/>
            <person name="Ma Y."/>
            <person name="Wu B."/>
            <person name="Wang M."/>
            <person name="Gao L."/>
            <person name="Sun D."/>
            <person name="Zhang P."/>
            <person name="Guo F."/>
            <person name="Wang W."/>
            <person name="Li Y."/>
            <person name="Wang J."/>
            <person name="Varshney R.K."/>
            <person name="Wang J."/>
            <person name="Ling H.Q."/>
            <person name="Wan P."/>
        </authorList>
    </citation>
    <scope>NUCLEOTIDE SEQUENCE</scope>
    <source>
        <strain evidence="2">cv. Jingnong 6</strain>
    </source>
</reference>
<organism evidence="1 2">
    <name type="scientific">Phaseolus angularis</name>
    <name type="common">Azuki bean</name>
    <name type="synonym">Vigna angularis</name>
    <dbReference type="NCBI Taxonomy" id="3914"/>
    <lineage>
        <taxon>Eukaryota</taxon>
        <taxon>Viridiplantae</taxon>
        <taxon>Streptophyta</taxon>
        <taxon>Embryophyta</taxon>
        <taxon>Tracheophyta</taxon>
        <taxon>Spermatophyta</taxon>
        <taxon>Magnoliopsida</taxon>
        <taxon>eudicotyledons</taxon>
        <taxon>Gunneridae</taxon>
        <taxon>Pentapetalae</taxon>
        <taxon>rosids</taxon>
        <taxon>fabids</taxon>
        <taxon>Fabales</taxon>
        <taxon>Fabaceae</taxon>
        <taxon>Papilionoideae</taxon>
        <taxon>50 kb inversion clade</taxon>
        <taxon>NPAAA clade</taxon>
        <taxon>indigoferoid/millettioid clade</taxon>
        <taxon>Phaseoleae</taxon>
        <taxon>Vigna</taxon>
    </lineage>
</organism>
<protein>
    <recommendedName>
        <fullName evidence="3">C2 NT-type domain-containing protein</fullName>
    </recommendedName>
</protein>
<evidence type="ECO:0000313" key="2">
    <source>
        <dbReference type="Proteomes" id="UP000053144"/>
    </source>
</evidence>
<proteinExistence type="predicted"/>
<evidence type="ECO:0000313" key="1">
    <source>
        <dbReference type="EMBL" id="KOM25007.1"/>
    </source>
</evidence>
<dbReference type="Proteomes" id="UP000053144">
    <property type="component" value="Unassembled WGS sequence"/>
</dbReference>
<dbReference type="Gramene" id="KOM25007">
    <property type="protein sequence ID" value="KOM25007"/>
    <property type="gene ID" value="LR48_Vigan45s000900"/>
</dbReference>
<dbReference type="EMBL" id="KQ258251">
    <property type="protein sequence ID" value="KOM25007.1"/>
    <property type="molecule type" value="Genomic_DNA"/>
</dbReference>
<dbReference type="AlphaFoldDB" id="A0A0L9T370"/>
<accession>A0A0L9T370</accession>
<name>A0A0L9T370_PHAAN</name>
<dbReference type="OMA" id="CCLHISI"/>
<dbReference type="STRING" id="3914.A0A0L9T370"/>